<gene>
    <name evidence="2" type="ORF">DHEL01_v211286</name>
</gene>
<proteinExistence type="predicted"/>
<dbReference type="InParanoid" id="A0A2P5HJ80"/>
<feature type="signal peptide" evidence="1">
    <location>
        <begin position="1"/>
        <end position="18"/>
    </location>
</feature>
<keyword evidence="1" id="KW-0732">Signal</keyword>
<dbReference type="AlphaFoldDB" id="A0A2P5HJ80"/>
<evidence type="ECO:0000313" key="2">
    <source>
        <dbReference type="EMBL" id="POS70317.1"/>
    </source>
</evidence>
<comment type="caution">
    <text evidence="2">The sequence shown here is derived from an EMBL/GenBank/DDBJ whole genome shotgun (WGS) entry which is preliminary data.</text>
</comment>
<feature type="chain" id="PRO_5015133673" evidence="1">
    <location>
        <begin position="19"/>
        <end position="117"/>
    </location>
</feature>
<sequence length="117" mass="13163">MQISTLATLAAFSTVALAKLHKWAVCADNLEQGYLGNGTPWGFGHNAYKYYELNSDATKCLCKYYKNRNTGNKKWDKCPDCYYDGIQCISNDWHMGGDEITYYCTKKCGANTSVVND</sequence>
<keyword evidence="3" id="KW-1185">Reference proteome</keyword>
<protein>
    <submittedName>
        <fullName evidence="2">Uncharacterized protein</fullName>
    </submittedName>
</protein>
<evidence type="ECO:0000256" key="1">
    <source>
        <dbReference type="SAM" id="SignalP"/>
    </source>
</evidence>
<reference evidence="2" key="1">
    <citation type="submission" date="2017-09" db="EMBL/GenBank/DDBJ databases">
        <title>Polyketide synthases of a Diaporthe helianthi virulent isolate.</title>
        <authorList>
            <person name="Baroncelli R."/>
        </authorList>
    </citation>
    <scope>NUCLEOTIDE SEQUENCE [LARGE SCALE GENOMIC DNA]</scope>
    <source>
        <strain evidence="2">7/96</strain>
    </source>
</reference>
<dbReference type="OrthoDB" id="3489571at2759"/>
<dbReference type="Proteomes" id="UP000094444">
    <property type="component" value="Unassembled WGS sequence"/>
</dbReference>
<organism evidence="2 3">
    <name type="scientific">Diaporthe helianthi</name>
    <dbReference type="NCBI Taxonomy" id="158607"/>
    <lineage>
        <taxon>Eukaryota</taxon>
        <taxon>Fungi</taxon>
        <taxon>Dikarya</taxon>
        <taxon>Ascomycota</taxon>
        <taxon>Pezizomycotina</taxon>
        <taxon>Sordariomycetes</taxon>
        <taxon>Sordariomycetidae</taxon>
        <taxon>Diaporthales</taxon>
        <taxon>Diaporthaceae</taxon>
        <taxon>Diaporthe</taxon>
    </lineage>
</organism>
<evidence type="ECO:0000313" key="3">
    <source>
        <dbReference type="Proteomes" id="UP000094444"/>
    </source>
</evidence>
<name>A0A2P5HJ80_DIAHE</name>
<accession>A0A2P5HJ80</accession>
<dbReference type="EMBL" id="MAVT02001685">
    <property type="protein sequence ID" value="POS70317.1"/>
    <property type="molecule type" value="Genomic_DNA"/>
</dbReference>